<dbReference type="InterPro" id="IPR020476">
    <property type="entry name" value="Nudix_hydrolase"/>
</dbReference>
<comment type="similarity">
    <text evidence="2 5">Belongs to the Nudix hydrolase family.</text>
</comment>
<evidence type="ECO:0000256" key="4">
    <source>
        <dbReference type="ARBA" id="ARBA00022842"/>
    </source>
</evidence>
<evidence type="ECO:0000256" key="5">
    <source>
        <dbReference type="RuleBase" id="RU003476"/>
    </source>
</evidence>
<evidence type="ECO:0000256" key="1">
    <source>
        <dbReference type="ARBA" id="ARBA00001946"/>
    </source>
</evidence>
<feature type="domain" description="Nudix hydrolase" evidence="7">
    <location>
        <begin position="131"/>
        <end position="261"/>
    </location>
</feature>
<evidence type="ECO:0000313" key="8">
    <source>
        <dbReference type="EMBL" id="MEJ5944829.1"/>
    </source>
</evidence>
<protein>
    <submittedName>
        <fullName evidence="8">NUDIX hydrolase</fullName>
        <ecNumber evidence="8">3.6.-.-</ecNumber>
    </submittedName>
</protein>
<dbReference type="RefSeq" id="WP_339574211.1">
    <property type="nucleotide sequence ID" value="NZ_JBBIAA010000004.1"/>
</dbReference>
<keyword evidence="4" id="KW-0460">Magnesium</keyword>
<dbReference type="PROSITE" id="PS00893">
    <property type="entry name" value="NUDIX_BOX"/>
    <property type="match status" value="1"/>
</dbReference>
<evidence type="ECO:0000256" key="3">
    <source>
        <dbReference type="ARBA" id="ARBA00022801"/>
    </source>
</evidence>
<evidence type="ECO:0000259" key="7">
    <source>
        <dbReference type="PROSITE" id="PS51462"/>
    </source>
</evidence>
<gene>
    <name evidence="8" type="ORF">WDZ17_05915</name>
</gene>
<dbReference type="PROSITE" id="PS51462">
    <property type="entry name" value="NUDIX"/>
    <property type="match status" value="1"/>
</dbReference>
<dbReference type="PANTHER" id="PTHR43046:SF12">
    <property type="entry name" value="GDP-MANNOSE MANNOSYL HYDROLASE"/>
    <property type="match status" value="1"/>
</dbReference>
<dbReference type="Proteomes" id="UP001387100">
    <property type="component" value="Unassembled WGS sequence"/>
</dbReference>
<evidence type="ECO:0000313" key="9">
    <source>
        <dbReference type="Proteomes" id="UP001387100"/>
    </source>
</evidence>
<name>A0ABU8RID3_9ACTN</name>
<dbReference type="EMBL" id="JBBIAA010000004">
    <property type="protein sequence ID" value="MEJ5944829.1"/>
    <property type="molecule type" value="Genomic_DNA"/>
</dbReference>
<dbReference type="InterPro" id="IPR000086">
    <property type="entry name" value="NUDIX_hydrolase_dom"/>
</dbReference>
<keyword evidence="3 5" id="KW-0378">Hydrolase</keyword>
<sequence length="280" mass="28178">MPGLGGVAGTVDLGDLTGVGVPGGGSSGDGSPGGGSSGGGSSGGDAAQALGERVRLALGEGARRVQAVHAVEDAATAWACARAGLRREGVLRGVPSSDVPDEVRDLAVVAHVVGDEPPGGDVLAAVVPLFPTSLVSAGLVLRDPAGRVLLLRTSYKVPWEVPGGVVEDGEGLRGAAAREAHEELGLDLDPGRLLVLERRGADGPQPQRLLALLDGGVHDVDLPARCRFLDGEVLEAAWCGAQEVRARTGAGLATRVEAALARLLADDPAPELLVDGAPDR</sequence>
<dbReference type="InterPro" id="IPR015797">
    <property type="entry name" value="NUDIX_hydrolase-like_dom_sf"/>
</dbReference>
<comment type="cofactor">
    <cofactor evidence="1">
        <name>Mg(2+)</name>
        <dbReference type="ChEBI" id="CHEBI:18420"/>
    </cofactor>
</comment>
<dbReference type="SUPFAM" id="SSF55811">
    <property type="entry name" value="Nudix"/>
    <property type="match status" value="1"/>
</dbReference>
<dbReference type="Pfam" id="PF00293">
    <property type="entry name" value="NUDIX"/>
    <property type="match status" value="1"/>
</dbReference>
<keyword evidence="9" id="KW-1185">Reference proteome</keyword>
<accession>A0ABU8RID3</accession>
<feature type="compositionally biased region" description="Low complexity" evidence="6">
    <location>
        <begin position="9"/>
        <end position="19"/>
    </location>
</feature>
<proteinExistence type="inferred from homology"/>
<feature type="region of interest" description="Disordered" evidence="6">
    <location>
        <begin position="1"/>
        <end position="46"/>
    </location>
</feature>
<dbReference type="PANTHER" id="PTHR43046">
    <property type="entry name" value="GDP-MANNOSE MANNOSYL HYDROLASE"/>
    <property type="match status" value="1"/>
</dbReference>
<evidence type="ECO:0000256" key="6">
    <source>
        <dbReference type="SAM" id="MobiDB-lite"/>
    </source>
</evidence>
<feature type="compositionally biased region" description="Gly residues" evidence="6">
    <location>
        <begin position="20"/>
        <end position="43"/>
    </location>
</feature>
<reference evidence="8 9" key="1">
    <citation type="journal article" date="2017" name="Int. J. Syst. Evol. Microbiol.">
        <title>Pseudokineococcus basanitobsidens sp. nov., isolated from volcanic rock.</title>
        <authorList>
            <person name="Lee D.W."/>
            <person name="Park M.Y."/>
            <person name="Kim J.J."/>
            <person name="Kim B.S."/>
        </authorList>
    </citation>
    <scope>NUCLEOTIDE SEQUENCE [LARGE SCALE GENOMIC DNA]</scope>
    <source>
        <strain evidence="8 9">DSM 103726</strain>
    </source>
</reference>
<dbReference type="GO" id="GO:0016787">
    <property type="term" value="F:hydrolase activity"/>
    <property type="evidence" value="ECO:0007669"/>
    <property type="project" value="UniProtKB-KW"/>
</dbReference>
<evidence type="ECO:0000256" key="2">
    <source>
        <dbReference type="ARBA" id="ARBA00005582"/>
    </source>
</evidence>
<organism evidence="8 9">
    <name type="scientific">Pseudokineococcus basanitobsidens</name>
    <dbReference type="NCBI Taxonomy" id="1926649"/>
    <lineage>
        <taxon>Bacteria</taxon>
        <taxon>Bacillati</taxon>
        <taxon>Actinomycetota</taxon>
        <taxon>Actinomycetes</taxon>
        <taxon>Kineosporiales</taxon>
        <taxon>Kineosporiaceae</taxon>
        <taxon>Pseudokineococcus</taxon>
    </lineage>
</organism>
<dbReference type="Gene3D" id="3.90.79.10">
    <property type="entry name" value="Nucleoside Triphosphate Pyrophosphohydrolase"/>
    <property type="match status" value="1"/>
</dbReference>
<dbReference type="PRINTS" id="PR00502">
    <property type="entry name" value="NUDIXFAMILY"/>
</dbReference>
<comment type="caution">
    <text evidence="8">The sequence shown here is derived from an EMBL/GenBank/DDBJ whole genome shotgun (WGS) entry which is preliminary data.</text>
</comment>
<dbReference type="EC" id="3.6.-.-" evidence="8"/>
<dbReference type="InterPro" id="IPR020084">
    <property type="entry name" value="NUDIX_hydrolase_CS"/>
</dbReference>